<evidence type="ECO:0000256" key="1">
    <source>
        <dbReference type="ARBA" id="ARBA00004123"/>
    </source>
</evidence>
<organism evidence="6 7">
    <name type="scientific">Basidiobolus ranarum</name>
    <dbReference type="NCBI Taxonomy" id="34480"/>
    <lineage>
        <taxon>Eukaryota</taxon>
        <taxon>Fungi</taxon>
        <taxon>Fungi incertae sedis</taxon>
        <taxon>Zoopagomycota</taxon>
        <taxon>Entomophthoromycotina</taxon>
        <taxon>Basidiobolomycetes</taxon>
        <taxon>Basidiobolales</taxon>
        <taxon>Basidiobolaceae</taxon>
        <taxon>Basidiobolus</taxon>
    </lineage>
</organism>
<dbReference type="InterPro" id="IPR036390">
    <property type="entry name" value="WH_DNA-bd_sf"/>
</dbReference>
<protein>
    <submittedName>
        <fullName evidence="6">Flocculation suppression protein</fullName>
    </submittedName>
</protein>
<proteinExistence type="inferred from homology"/>
<accession>A0ABR2VL94</accession>
<evidence type="ECO:0000256" key="3">
    <source>
        <dbReference type="ARBA" id="ARBA00023242"/>
    </source>
</evidence>
<reference evidence="6 7" key="1">
    <citation type="submission" date="2023-04" db="EMBL/GenBank/DDBJ databases">
        <title>Genome of Basidiobolus ranarum AG-B5.</title>
        <authorList>
            <person name="Stajich J.E."/>
            <person name="Carter-House D."/>
            <person name="Gryganskyi A."/>
        </authorList>
    </citation>
    <scope>NUCLEOTIDE SEQUENCE [LARGE SCALE GENOMIC DNA]</scope>
    <source>
        <strain evidence="6 7">AG-B5</strain>
    </source>
</reference>
<dbReference type="Pfam" id="PF00447">
    <property type="entry name" value="HSF_DNA-bind"/>
    <property type="match status" value="1"/>
</dbReference>
<dbReference type="SUPFAM" id="SSF46785">
    <property type="entry name" value="Winged helix' DNA-binding domain"/>
    <property type="match status" value="1"/>
</dbReference>
<evidence type="ECO:0000313" key="7">
    <source>
        <dbReference type="Proteomes" id="UP001479436"/>
    </source>
</evidence>
<evidence type="ECO:0000313" key="6">
    <source>
        <dbReference type="EMBL" id="KAK9675021.1"/>
    </source>
</evidence>
<comment type="caution">
    <text evidence="6">The sequence shown here is derived from an EMBL/GenBank/DDBJ whole genome shotgun (WGS) entry which is preliminary data.</text>
</comment>
<evidence type="ECO:0000256" key="2">
    <source>
        <dbReference type="ARBA" id="ARBA00023125"/>
    </source>
</evidence>
<evidence type="ECO:0000259" key="5">
    <source>
        <dbReference type="SMART" id="SM00415"/>
    </source>
</evidence>
<dbReference type="InterPro" id="IPR000232">
    <property type="entry name" value="HSF_DNA-bd"/>
</dbReference>
<sequence>MLKGRANKLNIRISPFVLDLYKMLSEENSSDTIAWELSGNRFIIKDPITFASKVLPQYYKTNKFASFSRQLNIYGFHRVSDRRRTKQNQDTSAIIYSHQHFKRDQPDSLHLIQRTSGPYSHGRVKYSIPEPVTISKSPLLPSLPSPLSPVFPSFSANNTQPISEGRCGLTSSPETVLSCSNCKTLEQDIETLSKTIQYYISMLNERENASVIHTPISAIYEQMFPIELPVSFSPPSINLSYSAEDALPRPCPESGVDFFPFNYLQSSLILSNVDHLQ</sequence>
<gene>
    <name evidence="6" type="primary">SFL1_4</name>
    <name evidence="6" type="ORF">K7432_016724</name>
</gene>
<dbReference type="PANTHER" id="PTHR10015:SF206">
    <property type="entry name" value="HSF-TYPE DNA-BINDING DOMAIN-CONTAINING PROTEIN"/>
    <property type="match status" value="1"/>
</dbReference>
<comment type="similarity">
    <text evidence="4">Belongs to the HSF family.</text>
</comment>
<dbReference type="EMBL" id="JASJQH010009823">
    <property type="protein sequence ID" value="KAK9675021.1"/>
    <property type="molecule type" value="Genomic_DNA"/>
</dbReference>
<name>A0ABR2VL94_9FUNG</name>
<keyword evidence="3" id="KW-0539">Nucleus</keyword>
<evidence type="ECO:0000256" key="4">
    <source>
        <dbReference type="RuleBase" id="RU004020"/>
    </source>
</evidence>
<dbReference type="SMART" id="SM00415">
    <property type="entry name" value="HSF"/>
    <property type="match status" value="1"/>
</dbReference>
<keyword evidence="7" id="KW-1185">Reference proteome</keyword>
<keyword evidence="2" id="KW-0238">DNA-binding</keyword>
<dbReference type="PRINTS" id="PR00056">
    <property type="entry name" value="HSFDOMAIN"/>
</dbReference>
<dbReference type="Proteomes" id="UP001479436">
    <property type="component" value="Unassembled WGS sequence"/>
</dbReference>
<dbReference type="Gene3D" id="1.10.10.10">
    <property type="entry name" value="Winged helix-like DNA-binding domain superfamily/Winged helix DNA-binding domain"/>
    <property type="match status" value="1"/>
</dbReference>
<dbReference type="InterPro" id="IPR036388">
    <property type="entry name" value="WH-like_DNA-bd_sf"/>
</dbReference>
<dbReference type="PANTHER" id="PTHR10015">
    <property type="entry name" value="HEAT SHOCK TRANSCRIPTION FACTOR"/>
    <property type="match status" value="1"/>
</dbReference>
<comment type="subcellular location">
    <subcellularLocation>
        <location evidence="1">Nucleus</location>
    </subcellularLocation>
</comment>
<feature type="domain" description="HSF-type DNA-binding" evidence="5">
    <location>
        <begin position="12"/>
        <end position="115"/>
    </location>
</feature>